<dbReference type="InterPro" id="IPR045864">
    <property type="entry name" value="aa-tRNA-synth_II/BPL/LPL"/>
</dbReference>
<dbReference type="GO" id="GO:0005737">
    <property type="term" value="C:cytoplasm"/>
    <property type="evidence" value="ECO:0007669"/>
    <property type="project" value="TreeGrafter"/>
</dbReference>
<keyword evidence="4" id="KW-0092">Biotin</keyword>
<name>A0A923HVX9_9BURK</name>
<evidence type="ECO:0000256" key="5">
    <source>
        <dbReference type="ARBA" id="ARBA00024227"/>
    </source>
</evidence>
<protein>
    <recommendedName>
        <fullName evidence="5">biotin--[biotin carboxyl-carrier protein] ligase</fullName>
        <ecNumber evidence="5">6.3.4.15</ecNumber>
    </recommendedName>
</protein>
<dbReference type="GO" id="GO:0004077">
    <property type="term" value="F:biotin--[biotin carboxyl-carrier protein] ligase activity"/>
    <property type="evidence" value="ECO:0007669"/>
    <property type="project" value="UniProtKB-EC"/>
</dbReference>
<comment type="caution">
    <text evidence="8">The sequence shown here is derived from an EMBL/GenBank/DDBJ whole genome shotgun (WGS) entry which is preliminary data.</text>
</comment>
<evidence type="ECO:0000313" key="8">
    <source>
        <dbReference type="EMBL" id="MBC3881111.1"/>
    </source>
</evidence>
<dbReference type="SUPFAM" id="SSF55681">
    <property type="entry name" value="Class II aaRS and biotin synthetases"/>
    <property type="match status" value="1"/>
</dbReference>
<dbReference type="Pfam" id="PF03099">
    <property type="entry name" value="BPL_LplA_LipB"/>
    <property type="match status" value="1"/>
</dbReference>
<dbReference type="PROSITE" id="PS51733">
    <property type="entry name" value="BPL_LPL_CATALYTIC"/>
    <property type="match status" value="1"/>
</dbReference>
<comment type="catalytic activity">
    <reaction evidence="6">
        <text>biotin + L-lysyl-[protein] + ATP = N(6)-biotinyl-L-lysyl-[protein] + AMP + diphosphate + H(+)</text>
        <dbReference type="Rhea" id="RHEA:11756"/>
        <dbReference type="Rhea" id="RHEA-COMP:9752"/>
        <dbReference type="Rhea" id="RHEA-COMP:10505"/>
        <dbReference type="ChEBI" id="CHEBI:15378"/>
        <dbReference type="ChEBI" id="CHEBI:29969"/>
        <dbReference type="ChEBI" id="CHEBI:30616"/>
        <dbReference type="ChEBI" id="CHEBI:33019"/>
        <dbReference type="ChEBI" id="CHEBI:57586"/>
        <dbReference type="ChEBI" id="CHEBI:83144"/>
        <dbReference type="ChEBI" id="CHEBI:456215"/>
        <dbReference type="EC" id="6.3.4.15"/>
    </reaction>
</comment>
<evidence type="ECO:0000256" key="1">
    <source>
        <dbReference type="ARBA" id="ARBA00022598"/>
    </source>
</evidence>
<evidence type="ECO:0000256" key="2">
    <source>
        <dbReference type="ARBA" id="ARBA00022741"/>
    </source>
</evidence>
<dbReference type="PANTHER" id="PTHR12835">
    <property type="entry name" value="BIOTIN PROTEIN LIGASE"/>
    <property type="match status" value="1"/>
</dbReference>
<dbReference type="PANTHER" id="PTHR12835:SF5">
    <property type="entry name" value="BIOTIN--PROTEIN LIGASE"/>
    <property type="match status" value="1"/>
</dbReference>
<dbReference type="InterPro" id="IPR004408">
    <property type="entry name" value="Biotin_CoA_COase_ligase"/>
</dbReference>
<dbReference type="InterPro" id="IPR003142">
    <property type="entry name" value="BPL_C"/>
</dbReference>
<dbReference type="Gene3D" id="2.30.30.100">
    <property type="match status" value="1"/>
</dbReference>
<sequence>MLFNASVINAFLAQLNQQQARQLELAVEVVAETGSTNLDLMQRTPQLRQATLRVAENQTAGRGRAGRTWLSTPGGVLTFSLAWHFAKPAHSLSAVPLVVGVAVAECLRHIGVQVHLKWPNDILKEGRKLAGILVESAAAPEGGTWVVIGLGLNLQVPAELEQEIGQAVADSTWLAQMDRNQLLAQLAHAIGRAMQVFDEYGFEVFVERWNQLHAYAGQFVRIMEQSEILHQGQASGVDAMGRLQLLVDGKLIAIHAGDVSLRPLA</sequence>
<dbReference type="AlphaFoldDB" id="A0A923HVX9"/>
<dbReference type="GO" id="GO:0005524">
    <property type="term" value="F:ATP binding"/>
    <property type="evidence" value="ECO:0007669"/>
    <property type="project" value="UniProtKB-KW"/>
</dbReference>
<dbReference type="NCBIfam" id="TIGR00121">
    <property type="entry name" value="birA_ligase"/>
    <property type="match status" value="1"/>
</dbReference>
<evidence type="ECO:0000256" key="4">
    <source>
        <dbReference type="ARBA" id="ARBA00023267"/>
    </source>
</evidence>
<organism evidence="8 9">
    <name type="scientific">Undibacterium nitidum</name>
    <dbReference type="NCBI Taxonomy" id="2762298"/>
    <lineage>
        <taxon>Bacteria</taxon>
        <taxon>Pseudomonadati</taxon>
        <taxon>Pseudomonadota</taxon>
        <taxon>Betaproteobacteria</taxon>
        <taxon>Burkholderiales</taxon>
        <taxon>Oxalobacteraceae</taxon>
        <taxon>Undibacterium</taxon>
    </lineage>
</organism>
<dbReference type="Proteomes" id="UP000627446">
    <property type="component" value="Unassembled WGS sequence"/>
</dbReference>
<proteinExistence type="predicted"/>
<reference evidence="8" key="1">
    <citation type="submission" date="2020-08" db="EMBL/GenBank/DDBJ databases">
        <title>Novel species isolated from subtropical streams in China.</title>
        <authorList>
            <person name="Lu H."/>
        </authorList>
    </citation>
    <scope>NUCLEOTIDE SEQUENCE</scope>
    <source>
        <strain evidence="8">LX22W</strain>
    </source>
</reference>
<keyword evidence="1 8" id="KW-0436">Ligase</keyword>
<dbReference type="Gene3D" id="3.30.930.10">
    <property type="entry name" value="Bira Bifunctional Protein, Domain 2"/>
    <property type="match status" value="1"/>
</dbReference>
<dbReference type="RefSeq" id="WP_186914442.1">
    <property type="nucleotide sequence ID" value="NZ_JACOFZ010000001.1"/>
</dbReference>
<evidence type="ECO:0000256" key="6">
    <source>
        <dbReference type="ARBA" id="ARBA00047846"/>
    </source>
</evidence>
<dbReference type="InterPro" id="IPR008988">
    <property type="entry name" value="Transcriptional_repressor_C"/>
</dbReference>
<keyword evidence="2" id="KW-0547">Nucleotide-binding</keyword>
<dbReference type="InterPro" id="IPR004143">
    <property type="entry name" value="BPL_LPL_catalytic"/>
</dbReference>
<evidence type="ECO:0000259" key="7">
    <source>
        <dbReference type="PROSITE" id="PS51733"/>
    </source>
</evidence>
<dbReference type="EMBL" id="JACOFZ010000001">
    <property type="protein sequence ID" value="MBC3881111.1"/>
    <property type="molecule type" value="Genomic_DNA"/>
</dbReference>
<accession>A0A923HVX9</accession>
<keyword evidence="9" id="KW-1185">Reference proteome</keyword>
<evidence type="ECO:0000256" key="3">
    <source>
        <dbReference type="ARBA" id="ARBA00022840"/>
    </source>
</evidence>
<feature type="domain" description="BPL/LPL catalytic" evidence="7">
    <location>
        <begin position="14"/>
        <end position="198"/>
    </location>
</feature>
<evidence type="ECO:0000313" key="9">
    <source>
        <dbReference type="Proteomes" id="UP000627446"/>
    </source>
</evidence>
<dbReference type="Pfam" id="PF02237">
    <property type="entry name" value="BPL_C"/>
    <property type="match status" value="1"/>
</dbReference>
<gene>
    <name evidence="8" type="ORF">H8K36_06985</name>
</gene>
<dbReference type="CDD" id="cd16442">
    <property type="entry name" value="BPL"/>
    <property type="match status" value="1"/>
</dbReference>
<keyword evidence="3" id="KW-0067">ATP-binding</keyword>
<dbReference type="SUPFAM" id="SSF50037">
    <property type="entry name" value="C-terminal domain of transcriptional repressors"/>
    <property type="match status" value="1"/>
</dbReference>
<dbReference type="EC" id="6.3.4.15" evidence="5"/>